<dbReference type="Gramene" id="FCD_00023950-RA">
    <property type="protein sequence ID" value="FCD_00023950-RA:cds"/>
    <property type="gene ID" value="FCD_00023950"/>
</dbReference>
<sequence length="142" mass="16283">MSFNIEDNAFWLTVKVETLRVEQHRDQDLKSQGVEISRVEIDLKGRATYGVDHCKGRQDKGRDLEGRGRPSGSIKTEDDEHRSTWTSEVNHNIGRYFEGQGRPQGSTKSEVEQNRGRVQAQRPPTAGDKIARRRTRERVEGH</sequence>
<evidence type="ECO:0000313" key="2">
    <source>
        <dbReference type="EMBL" id="GMN66390.1"/>
    </source>
</evidence>
<reference evidence="2" key="1">
    <citation type="submission" date="2023-07" db="EMBL/GenBank/DDBJ databases">
        <title>draft genome sequence of fig (Ficus carica).</title>
        <authorList>
            <person name="Takahashi T."/>
            <person name="Nishimura K."/>
        </authorList>
    </citation>
    <scope>NUCLEOTIDE SEQUENCE</scope>
</reference>
<evidence type="ECO:0000313" key="3">
    <source>
        <dbReference type="Proteomes" id="UP001187192"/>
    </source>
</evidence>
<evidence type="ECO:0000256" key="1">
    <source>
        <dbReference type="SAM" id="MobiDB-lite"/>
    </source>
</evidence>
<accession>A0AA88E2I6</accession>
<protein>
    <submittedName>
        <fullName evidence="2">Uncharacterized protein</fullName>
    </submittedName>
</protein>
<gene>
    <name evidence="2" type="ORF">TIFTF001_035459</name>
</gene>
<keyword evidence="3" id="KW-1185">Reference proteome</keyword>
<dbReference type="Proteomes" id="UP001187192">
    <property type="component" value="Unassembled WGS sequence"/>
</dbReference>
<feature type="region of interest" description="Disordered" evidence="1">
    <location>
        <begin position="51"/>
        <end position="142"/>
    </location>
</feature>
<proteinExistence type="predicted"/>
<feature type="compositionally biased region" description="Basic and acidic residues" evidence="1">
    <location>
        <begin position="52"/>
        <end position="68"/>
    </location>
</feature>
<comment type="caution">
    <text evidence="2">The sequence shown here is derived from an EMBL/GenBank/DDBJ whole genome shotgun (WGS) entry which is preliminary data.</text>
</comment>
<name>A0AA88E2I6_FICCA</name>
<dbReference type="AlphaFoldDB" id="A0AA88E2I6"/>
<dbReference type="EMBL" id="BTGU01000319">
    <property type="protein sequence ID" value="GMN66390.1"/>
    <property type="molecule type" value="Genomic_DNA"/>
</dbReference>
<organism evidence="2 3">
    <name type="scientific">Ficus carica</name>
    <name type="common">Common fig</name>
    <dbReference type="NCBI Taxonomy" id="3494"/>
    <lineage>
        <taxon>Eukaryota</taxon>
        <taxon>Viridiplantae</taxon>
        <taxon>Streptophyta</taxon>
        <taxon>Embryophyta</taxon>
        <taxon>Tracheophyta</taxon>
        <taxon>Spermatophyta</taxon>
        <taxon>Magnoliopsida</taxon>
        <taxon>eudicotyledons</taxon>
        <taxon>Gunneridae</taxon>
        <taxon>Pentapetalae</taxon>
        <taxon>rosids</taxon>
        <taxon>fabids</taxon>
        <taxon>Rosales</taxon>
        <taxon>Moraceae</taxon>
        <taxon>Ficeae</taxon>
        <taxon>Ficus</taxon>
    </lineage>
</organism>